<dbReference type="Pfam" id="PF00934">
    <property type="entry name" value="PE"/>
    <property type="match status" value="1"/>
</dbReference>
<name>A0ABV4C1R3_9MYCO</name>
<dbReference type="InterPro" id="IPR038332">
    <property type="entry name" value="PPE_sf"/>
</dbReference>
<dbReference type="InterPro" id="IPR000084">
    <property type="entry name" value="PE-PGRS_N"/>
</dbReference>
<evidence type="ECO:0000313" key="3">
    <source>
        <dbReference type="Proteomes" id="UP001564760"/>
    </source>
</evidence>
<feature type="domain" description="PE" evidence="1">
    <location>
        <begin position="4"/>
        <end position="94"/>
    </location>
</feature>
<organism evidence="2 3">
    <name type="scientific">Mycobacterium servetii</name>
    <dbReference type="NCBI Taxonomy" id="3237418"/>
    <lineage>
        <taxon>Bacteria</taxon>
        <taxon>Bacillati</taxon>
        <taxon>Actinomycetota</taxon>
        <taxon>Actinomycetes</taxon>
        <taxon>Mycobacteriales</taxon>
        <taxon>Mycobacteriaceae</taxon>
        <taxon>Mycobacterium</taxon>
    </lineage>
</organism>
<keyword evidence="3" id="KW-1185">Reference proteome</keyword>
<evidence type="ECO:0000313" key="2">
    <source>
        <dbReference type="EMBL" id="MEY8016445.1"/>
    </source>
</evidence>
<evidence type="ECO:0000259" key="1">
    <source>
        <dbReference type="Pfam" id="PF00934"/>
    </source>
</evidence>
<protein>
    <submittedName>
        <fullName evidence="2">PE family protein</fullName>
    </submittedName>
</protein>
<accession>A0ABV4C1R3</accession>
<gene>
    <name evidence="2" type="ORF">AB8998_16285</name>
</gene>
<sequence length="267" mass="27293">MSVLSIEPDAISGAAAKLEDLNAALRSATVAAASRTTAIAAPASDEVSRAVTSLFGAHAQEFQALSTRAAAFHDQFVSLLSHGAAQYLNAEFTNAETVANSINGTSTPAALAVIGLNEQTFNIPFGPFTITANQTLTLTNSGFSGIIQGSLSFNGPHGLVNVFSGNGNENFSALNGILSGDFAGSGSSISATGYGSLNELSGAFSAVLNGLGPSWYAGGSIGGFLPVNGTGSPQITALSLMFDGRLLPVQPLIGDLNLLLRQWYPYM</sequence>
<dbReference type="SUPFAM" id="SSF140459">
    <property type="entry name" value="PE/PPE dimer-like"/>
    <property type="match status" value="1"/>
</dbReference>
<dbReference type="Gene3D" id="1.10.287.850">
    <property type="entry name" value="HP0062-like domain"/>
    <property type="match status" value="1"/>
</dbReference>
<dbReference type="RefSeq" id="WP_369738810.1">
    <property type="nucleotide sequence ID" value="NZ_JBGEDP010000001.1"/>
</dbReference>
<reference evidence="2 3" key="1">
    <citation type="submission" date="2024-08" db="EMBL/GenBank/DDBJ databases">
        <title>Mycobacterium servetensis sp. nov., a novel rapid-growing mycobacterial species recovered from a human patient in Zaragoza, Spain.</title>
        <authorList>
            <person name="Tristancho-Baro A.I."/>
            <person name="Buenestado-Serrano S."/>
            <person name="Garcia De Viedma D."/>
            <person name="Milagro-Beamonte A."/>
            <person name="Burillo N."/>
            <person name="Sanz S."/>
            <person name="Lopez-Calleja A.I."/>
            <person name="Penas-Utrilla D."/>
            <person name="Guardingo M."/>
            <person name="Garcia M.J."/>
            <person name="Vinuelas-Bayon J."/>
        </authorList>
    </citation>
    <scope>NUCLEOTIDE SEQUENCE [LARGE SCALE GENOMIC DNA]</scope>
    <source>
        <strain evidence="3">HUMS_12744610</strain>
    </source>
</reference>
<proteinExistence type="predicted"/>
<dbReference type="EMBL" id="JBGEDP010000001">
    <property type="protein sequence ID" value="MEY8016445.1"/>
    <property type="molecule type" value="Genomic_DNA"/>
</dbReference>
<dbReference type="Proteomes" id="UP001564760">
    <property type="component" value="Unassembled WGS sequence"/>
</dbReference>
<comment type="caution">
    <text evidence="2">The sequence shown here is derived from an EMBL/GenBank/DDBJ whole genome shotgun (WGS) entry which is preliminary data.</text>
</comment>